<keyword evidence="1" id="KW-0812">Transmembrane</keyword>
<gene>
    <name evidence="2" type="ORF">AB3N04_07225</name>
</gene>
<name>A0AB39BXS7_9BACI</name>
<sequence length="444" mass="49708">MDHIRAWFMQILIGVYLVHTFFVIPHGDKMLAVLTFIVIVLLLNKLKGFSKVISSMMLLIGFILVMYTEQYENVKNSLIVNLPLVVLLVTVPVLGFPLRFGKYDKQLSNFIKRYGRNDNRLFLAITTVFFIIGPVINMGSIKLIDNLLNKLSLSKGLLARSYMQGFTATLLWSPFFASLLLVLNLVGVSLYSYLPFAIPVAITHLFVSNLLFSRIGKYDELPLIANQAVRMKKIYELITVFILFFLAVFIIDWILTINMITSVTIAACLIASIWSIYLKSIHVFGNHLREYRKKTILLSSNEVVLFLTAGFFGSVISNTTLGEYINRAILVIGESSILLMILSIILLTTALSMIGVHQIVTISALAATVNPLVVGLEPVAFALTLMSAWIIATIVSPISAANAIITTLVNRTYFEIAIKYNGPFIVLMTIVYTMCIYIVQMYLS</sequence>
<evidence type="ECO:0000313" key="2">
    <source>
        <dbReference type="EMBL" id="XDI38106.1"/>
    </source>
</evidence>
<feature type="transmembrane region" description="Helical" evidence="1">
    <location>
        <begin position="328"/>
        <end position="347"/>
    </location>
</feature>
<accession>A0AB39BXS7</accession>
<dbReference type="AlphaFoldDB" id="A0AB39BXS7"/>
<keyword evidence="1" id="KW-1133">Transmembrane helix</keyword>
<dbReference type="EMBL" id="CP162551">
    <property type="protein sequence ID" value="XDI38106.1"/>
    <property type="molecule type" value="Genomic_DNA"/>
</dbReference>
<feature type="transmembrane region" description="Helical" evidence="1">
    <location>
        <begin position="422"/>
        <end position="443"/>
    </location>
</feature>
<feature type="transmembrane region" description="Helical" evidence="1">
    <location>
        <begin position="121"/>
        <end position="144"/>
    </location>
</feature>
<dbReference type="RefSeq" id="WP_368505432.1">
    <property type="nucleotide sequence ID" value="NZ_CP162551.1"/>
</dbReference>
<reference evidence="2" key="1">
    <citation type="submission" date="2024-07" db="EMBL/GenBank/DDBJ databases">
        <title>Identification and characteristics of an arsenic-resistant bacterial isolate, which belongs to a novel species.</title>
        <authorList>
            <person name="Juszczyk A."/>
            <person name="Kowalczyk A."/>
            <person name="Was K."/>
            <person name="Kosowicz W."/>
            <person name="Budzyn A."/>
            <person name="Latowski D."/>
        </authorList>
    </citation>
    <scope>NUCLEOTIDE SEQUENCE</scope>
    <source>
        <strain evidence="2">As8PL</strain>
    </source>
</reference>
<feature type="transmembrane region" description="Helical" evidence="1">
    <location>
        <begin position="234"/>
        <end position="251"/>
    </location>
</feature>
<feature type="transmembrane region" description="Helical" evidence="1">
    <location>
        <begin position="165"/>
        <end position="187"/>
    </location>
</feature>
<feature type="transmembrane region" description="Helical" evidence="1">
    <location>
        <begin position="389"/>
        <end position="410"/>
    </location>
</feature>
<feature type="transmembrane region" description="Helical" evidence="1">
    <location>
        <begin position="52"/>
        <end position="68"/>
    </location>
</feature>
<organism evidence="2">
    <name type="scientific">Alkalihalophilus sp. As8PL</name>
    <dbReference type="NCBI Taxonomy" id="3237103"/>
    <lineage>
        <taxon>Bacteria</taxon>
        <taxon>Bacillati</taxon>
        <taxon>Bacillota</taxon>
        <taxon>Bacilli</taxon>
        <taxon>Bacillales</taxon>
        <taxon>Bacillaceae</taxon>
        <taxon>Alkalihalophilus</taxon>
    </lineage>
</organism>
<feature type="transmembrane region" description="Helical" evidence="1">
    <location>
        <begin position="80"/>
        <end position="101"/>
    </location>
</feature>
<evidence type="ECO:0000256" key="1">
    <source>
        <dbReference type="SAM" id="Phobius"/>
    </source>
</evidence>
<feature type="transmembrane region" description="Helical" evidence="1">
    <location>
        <begin position="6"/>
        <end position="24"/>
    </location>
</feature>
<feature type="transmembrane region" description="Helical" evidence="1">
    <location>
        <begin position="297"/>
        <end position="316"/>
    </location>
</feature>
<feature type="transmembrane region" description="Helical" evidence="1">
    <location>
        <begin position="193"/>
        <end position="213"/>
    </location>
</feature>
<proteinExistence type="predicted"/>
<keyword evidence="1" id="KW-0472">Membrane</keyword>
<feature type="transmembrane region" description="Helical" evidence="1">
    <location>
        <begin position="359"/>
        <end position="383"/>
    </location>
</feature>
<feature type="transmembrane region" description="Helical" evidence="1">
    <location>
        <begin position="257"/>
        <end position="277"/>
    </location>
</feature>
<protein>
    <submittedName>
        <fullName evidence="2">Uncharacterized protein</fullName>
    </submittedName>
</protein>